<proteinExistence type="inferred from homology"/>
<dbReference type="GO" id="GO:0006508">
    <property type="term" value="P:proteolysis"/>
    <property type="evidence" value="ECO:0007669"/>
    <property type="project" value="UniProtKB-KW"/>
</dbReference>
<name>A0A3P6U956_CYLGO</name>
<sequence>MMMNIGPFRSYGEGKPLYENVFSWNKVANLLVIDPPGLGYSSNPKEEFSDETIATVLENGLTNFFTIYPERANSTLYLAGEGYASVYVTKIAQIILEKLKTGQSHANLQGILIGNGLLSAQTELNTIVPIAYTHGFAGKE</sequence>
<dbReference type="GO" id="GO:0004185">
    <property type="term" value="F:serine-type carboxypeptidase activity"/>
    <property type="evidence" value="ECO:0007669"/>
    <property type="project" value="InterPro"/>
</dbReference>
<dbReference type="AlphaFoldDB" id="A0A3P6U956"/>
<protein>
    <submittedName>
        <fullName evidence="7">Uncharacterized protein</fullName>
    </submittedName>
</protein>
<dbReference type="PANTHER" id="PTHR11802">
    <property type="entry name" value="SERINE PROTEASE FAMILY S10 SERINE CARBOXYPEPTIDASE"/>
    <property type="match status" value="1"/>
</dbReference>
<keyword evidence="4" id="KW-0732">Signal</keyword>
<dbReference type="InterPro" id="IPR029058">
    <property type="entry name" value="AB_hydrolase_fold"/>
</dbReference>
<accession>A0A3P6U956</accession>
<reference evidence="7 8" key="1">
    <citation type="submission" date="2018-11" db="EMBL/GenBank/DDBJ databases">
        <authorList>
            <consortium name="Pathogen Informatics"/>
        </authorList>
    </citation>
    <scope>NUCLEOTIDE SEQUENCE [LARGE SCALE GENOMIC DNA]</scope>
</reference>
<keyword evidence="5" id="KW-0378">Hydrolase</keyword>
<dbReference type="Pfam" id="PF00450">
    <property type="entry name" value="Peptidase_S10"/>
    <property type="match status" value="1"/>
</dbReference>
<evidence type="ECO:0000256" key="3">
    <source>
        <dbReference type="ARBA" id="ARBA00022670"/>
    </source>
</evidence>
<dbReference type="EMBL" id="UYRV01024056">
    <property type="protein sequence ID" value="VDK74804.1"/>
    <property type="molecule type" value="Genomic_DNA"/>
</dbReference>
<evidence type="ECO:0000256" key="2">
    <source>
        <dbReference type="ARBA" id="ARBA00022645"/>
    </source>
</evidence>
<keyword evidence="6" id="KW-0325">Glycoprotein</keyword>
<organism evidence="7 8">
    <name type="scientific">Cylicostephanus goldi</name>
    <name type="common">Nematode worm</name>
    <dbReference type="NCBI Taxonomy" id="71465"/>
    <lineage>
        <taxon>Eukaryota</taxon>
        <taxon>Metazoa</taxon>
        <taxon>Ecdysozoa</taxon>
        <taxon>Nematoda</taxon>
        <taxon>Chromadorea</taxon>
        <taxon>Rhabditida</taxon>
        <taxon>Rhabditina</taxon>
        <taxon>Rhabditomorpha</taxon>
        <taxon>Strongyloidea</taxon>
        <taxon>Strongylidae</taxon>
        <taxon>Cylicostephanus</taxon>
    </lineage>
</organism>
<evidence type="ECO:0000256" key="4">
    <source>
        <dbReference type="ARBA" id="ARBA00022729"/>
    </source>
</evidence>
<dbReference type="SUPFAM" id="SSF53474">
    <property type="entry name" value="alpha/beta-Hydrolases"/>
    <property type="match status" value="1"/>
</dbReference>
<keyword evidence="8" id="KW-1185">Reference proteome</keyword>
<dbReference type="Proteomes" id="UP000271889">
    <property type="component" value="Unassembled WGS sequence"/>
</dbReference>
<dbReference type="Gene3D" id="3.40.50.1820">
    <property type="entry name" value="alpha/beta hydrolase"/>
    <property type="match status" value="1"/>
</dbReference>
<evidence type="ECO:0000256" key="6">
    <source>
        <dbReference type="ARBA" id="ARBA00023180"/>
    </source>
</evidence>
<dbReference type="OrthoDB" id="443318at2759"/>
<dbReference type="PRINTS" id="PR00724">
    <property type="entry name" value="CRBOXYPTASEC"/>
</dbReference>
<comment type="similarity">
    <text evidence="1">Belongs to the peptidase S10 family.</text>
</comment>
<evidence type="ECO:0000256" key="1">
    <source>
        <dbReference type="ARBA" id="ARBA00009431"/>
    </source>
</evidence>
<gene>
    <name evidence="7" type="ORF">CGOC_LOCUS7074</name>
</gene>
<keyword evidence="2" id="KW-0121">Carboxypeptidase</keyword>
<evidence type="ECO:0000256" key="5">
    <source>
        <dbReference type="ARBA" id="ARBA00022801"/>
    </source>
</evidence>
<keyword evidence="3" id="KW-0645">Protease</keyword>
<dbReference type="PANTHER" id="PTHR11802:SF3">
    <property type="entry name" value="RETINOID-INDUCIBLE SERINE CARBOXYPEPTIDASE"/>
    <property type="match status" value="1"/>
</dbReference>
<dbReference type="InterPro" id="IPR001563">
    <property type="entry name" value="Peptidase_S10"/>
</dbReference>
<evidence type="ECO:0000313" key="8">
    <source>
        <dbReference type="Proteomes" id="UP000271889"/>
    </source>
</evidence>
<evidence type="ECO:0000313" key="7">
    <source>
        <dbReference type="EMBL" id="VDK74804.1"/>
    </source>
</evidence>